<feature type="region of interest" description="Disordered" evidence="1">
    <location>
        <begin position="1"/>
        <end position="60"/>
    </location>
</feature>
<accession>A0ABN2H971</accession>
<protein>
    <submittedName>
        <fullName evidence="2">Uncharacterized protein</fullName>
    </submittedName>
</protein>
<feature type="compositionally biased region" description="Low complexity" evidence="1">
    <location>
        <begin position="1"/>
        <end position="11"/>
    </location>
</feature>
<evidence type="ECO:0000313" key="2">
    <source>
        <dbReference type="EMBL" id="GAA1683957.1"/>
    </source>
</evidence>
<reference evidence="2 3" key="1">
    <citation type="journal article" date="2019" name="Int. J. Syst. Evol. Microbiol.">
        <title>The Global Catalogue of Microorganisms (GCM) 10K type strain sequencing project: providing services to taxonomists for standard genome sequencing and annotation.</title>
        <authorList>
            <consortium name="The Broad Institute Genomics Platform"/>
            <consortium name="The Broad Institute Genome Sequencing Center for Infectious Disease"/>
            <person name="Wu L."/>
            <person name="Ma J."/>
        </authorList>
    </citation>
    <scope>NUCLEOTIDE SEQUENCE [LARGE SCALE GENOMIC DNA]</scope>
    <source>
        <strain evidence="2 3">JCM 13929</strain>
    </source>
</reference>
<keyword evidence="3" id="KW-1185">Reference proteome</keyword>
<dbReference type="EMBL" id="BAAAMU010000135">
    <property type="protein sequence ID" value="GAA1683957.1"/>
    <property type="molecule type" value="Genomic_DNA"/>
</dbReference>
<sequence length="191" mass="20482">MYRARSGGADRAAADRHAPDDYAAGRDRNGRYPADRYATGRDTPERYPGDRYAAGGDAADEAARLEAPHFQACHPGTPMRYEPAYGIGAGGRPLTSERDRDAERIRAVLRRVDGPRPAEAEERYDRAAGECYDDTVTVTGGDDGVYVVTCADAYAAGPARMGARVSALARAGMTADPRPDGVLHVRVTPAR</sequence>
<gene>
    <name evidence="2" type="ORF">GCM10009733_095510</name>
</gene>
<name>A0ABN2H971_9ACTN</name>
<proteinExistence type="predicted"/>
<feature type="compositionally biased region" description="Basic and acidic residues" evidence="1">
    <location>
        <begin position="12"/>
        <end position="49"/>
    </location>
</feature>
<evidence type="ECO:0000313" key="3">
    <source>
        <dbReference type="Proteomes" id="UP001500064"/>
    </source>
</evidence>
<evidence type="ECO:0000256" key="1">
    <source>
        <dbReference type="SAM" id="MobiDB-lite"/>
    </source>
</evidence>
<dbReference type="RefSeq" id="WP_346113726.1">
    <property type="nucleotide sequence ID" value="NZ_BAAAMU010000135.1"/>
</dbReference>
<comment type="caution">
    <text evidence="2">The sequence shown here is derived from an EMBL/GenBank/DDBJ whole genome shotgun (WGS) entry which is preliminary data.</text>
</comment>
<organism evidence="2 3">
    <name type="scientific">Nonomuraea maheshkhaliensis</name>
    <dbReference type="NCBI Taxonomy" id="419590"/>
    <lineage>
        <taxon>Bacteria</taxon>
        <taxon>Bacillati</taxon>
        <taxon>Actinomycetota</taxon>
        <taxon>Actinomycetes</taxon>
        <taxon>Streptosporangiales</taxon>
        <taxon>Streptosporangiaceae</taxon>
        <taxon>Nonomuraea</taxon>
    </lineage>
</organism>
<dbReference type="Proteomes" id="UP001500064">
    <property type="component" value="Unassembled WGS sequence"/>
</dbReference>